<evidence type="ECO:0000313" key="1">
    <source>
        <dbReference type="EMBL" id="KAK7491620.1"/>
    </source>
</evidence>
<evidence type="ECO:0000313" key="2">
    <source>
        <dbReference type="Proteomes" id="UP001519460"/>
    </source>
</evidence>
<accession>A0ABD0KXT6</accession>
<comment type="caution">
    <text evidence="1">The sequence shown here is derived from an EMBL/GenBank/DDBJ whole genome shotgun (WGS) entry which is preliminary data.</text>
</comment>
<proteinExistence type="predicted"/>
<dbReference type="AlphaFoldDB" id="A0ABD0KXT6"/>
<name>A0ABD0KXT6_9CAEN</name>
<organism evidence="1 2">
    <name type="scientific">Batillaria attramentaria</name>
    <dbReference type="NCBI Taxonomy" id="370345"/>
    <lineage>
        <taxon>Eukaryota</taxon>
        <taxon>Metazoa</taxon>
        <taxon>Spiralia</taxon>
        <taxon>Lophotrochozoa</taxon>
        <taxon>Mollusca</taxon>
        <taxon>Gastropoda</taxon>
        <taxon>Caenogastropoda</taxon>
        <taxon>Sorbeoconcha</taxon>
        <taxon>Cerithioidea</taxon>
        <taxon>Batillariidae</taxon>
        <taxon>Batillaria</taxon>
    </lineage>
</organism>
<keyword evidence="2" id="KW-1185">Reference proteome</keyword>
<reference evidence="1 2" key="1">
    <citation type="journal article" date="2023" name="Sci. Data">
        <title>Genome assembly of the Korean intertidal mud-creeper Batillaria attramentaria.</title>
        <authorList>
            <person name="Patra A.K."/>
            <person name="Ho P.T."/>
            <person name="Jun S."/>
            <person name="Lee S.J."/>
            <person name="Kim Y."/>
            <person name="Won Y.J."/>
        </authorList>
    </citation>
    <scope>NUCLEOTIDE SEQUENCE [LARGE SCALE GENOMIC DNA]</scope>
    <source>
        <strain evidence="1">Wonlab-2016</strain>
    </source>
</reference>
<gene>
    <name evidence="1" type="ORF">BaRGS_00017073</name>
</gene>
<feature type="non-terminal residue" evidence="1">
    <location>
        <position position="1"/>
    </location>
</feature>
<dbReference type="Proteomes" id="UP001519460">
    <property type="component" value="Unassembled WGS sequence"/>
</dbReference>
<sequence length="108" mass="11634">ASHLKTKHSETSRNWKTDCPQQTPVVSLFISSLDEGGATVISAQCGAVMEAGTTLTFLISAAIQAFCGGINEKVDSRGPLGKRLTFCWTAELLGFFFCVSTGDLWELM</sequence>
<protein>
    <submittedName>
        <fullName evidence="1">Uncharacterized protein</fullName>
    </submittedName>
</protein>
<dbReference type="EMBL" id="JACVVK020000112">
    <property type="protein sequence ID" value="KAK7491620.1"/>
    <property type="molecule type" value="Genomic_DNA"/>
</dbReference>